<dbReference type="SUPFAM" id="SSF81606">
    <property type="entry name" value="PP2C-like"/>
    <property type="match status" value="1"/>
</dbReference>
<dbReference type="CDD" id="cd00143">
    <property type="entry name" value="PP2Cc"/>
    <property type="match status" value="1"/>
</dbReference>
<reference evidence="12" key="3">
    <citation type="submission" date="2025-09" db="UniProtKB">
        <authorList>
            <consortium name="Ensembl"/>
        </authorList>
    </citation>
    <scope>IDENTIFICATION</scope>
</reference>
<dbReference type="EC" id="3.1.3.16" evidence="3"/>
<sequence>MGAYLSQPSTTKTSSDGGNSNMSYGFSAMQGWRVSMEDAHNSIPDFDEDTAMFAVYDGHGGEEVALYCSKYLPDIIKEQKAYKDGKLQKALEDAFLAIDGRITTEEVIKELVQIAGRPTEEPPAEKVAEEDDLDTEEAALLHEEATMTIEELLVRYGQNRNAIKHAAAMSASAKKGSGSQPESSGDKGEGSEEQKKEELNGEVEVEESNEKTKEGEGAACGSKLRACRRRGGAEGSGSADSGADSGSSNGEEKAGKAEGDAGPSCSSSSSKASGDSKSRFFDDSESEGEEEEASEEEDVSAGSELESMSSESHDEKPKGKTPFQKLKRAVKKLFHKKKIATRREVQSTDSESQDETPKRKTRLQKMKRAVKKPFHKEKTSSSEAPDDESARQSSASPESTLTDDETTQAAATVKEQLSVPVLSENALDMTKKTSTQTLSDQTVQDLPTEHDEPDNTKAGQPITDNSLSTDSCEDHPEDVSAGSELESMASESHDEKPKGKTPFQKFKRAVKKLFHKKKTSSPEAPDDETARQSSGSPESTLTDDETTRAAATMKEQLSVPVLSENALDTTKKTSTQTLSDQTVQDLPTEHDEPDNTKAGQPITDNSLSTDSCEDHSEDVSAGSELESMASESHDEKPKGKTPFQKFKRAVKKLFHKKKTSSPEAPDDETARQSSGSPESTLTDDETTRAAATMKEQLSVPVLSENALDTTKKTSTQTLSDQRVQDLPTEHDEFDNTKAGQPITDNSMSTDSCEDHSEDVSAGSELESMVSESHDEKPKGKTPFQKLKRAVLKRFQKKKIATRREVQSTDSESQDETPKRKTRLQKLKKAVKKLFHKKKSSSSEAPDDESAHKSSGSPESTLTDDETTRTAATMKEQLSVPVLSENALDMTKKTSTQTLSDQMVQDLPTEHDKPDNTKAGQPITDSSMSTESCEDHSGDVSAGSELESMASESHDEKPKGKTPFQKLKRAVLKRFHKKKIATRREVQSTDSESQDETPKRKTRLQKLKRAVKKLFHKKKTSSSEAPDDESARQSSASPESTLTDDETTQAAATIQEQLSQPVMSENALDMTKKTSTQTLSDQTVQDLPTEHDKPDNTKAGQPITDSSMSTDSCEDHSGDVSAGSELESMASESHDEKPKGKTPFQKLKRAVIKRFHKKKIATRREVQSTDSESQDETQKRKTRLQKFHKKKIATADAPDDRPLTSNTFKTEAEGLAEEAKCSLNEEIDIEAIKRQFTEVCVDVLKYIRDSSITLSSQSNYDLPH</sequence>
<feature type="compositionally biased region" description="Basic residues" evidence="10">
    <location>
        <begin position="325"/>
        <end position="340"/>
    </location>
</feature>
<dbReference type="GeneTree" id="ENSGT00940000158427"/>
<keyword evidence="4" id="KW-0479">Metal-binding</keyword>
<evidence type="ECO:0000256" key="4">
    <source>
        <dbReference type="ARBA" id="ARBA00022723"/>
    </source>
</evidence>
<feature type="compositionally biased region" description="Low complexity" evidence="10">
    <location>
        <begin position="260"/>
        <end position="273"/>
    </location>
</feature>
<accession>A0A669C8G0</accession>
<reference evidence="13" key="1">
    <citation type="submission" date="2012-01" db="EMBL/GenBank/DDBJ databases">
        <title>The Genome Sequence of Oreochromis niloticus (Nile Tilapia).</title>
        <authorList>
            <consortium name="Broad Institute Genome Assembly Team"/>
            <consortium name="Broad Institute Sequencing Platform"/>
            <person name="Di Palma F."/>
            <person name="Johnson J."/>
            <person name="Lander E.S."/>
            <person name="Lindblad-Toh K."/>
        </authorList>
    </citation>
    <scope>NUCLEOTIDE SEQUENCE [LARGE SCALE GENOMIC DNA]</scope>
</reference>
<evidence type="ECO:0000256" key="3">
    <source>
        <dbReference type="ARBA" id="ARBA00013081"/>
    </source>
</evidence>
<feature type="compositionally biased region" description="Basic residues" evidence="10">
    <location>
        <begin position="505"/>
        <end position="519"/>
    </location>
</feature>
<feature type="compositionally biased region" description="Polar residues" evidence="10">
    <location>
        <begin position="1031"/>
        <end position="1040"/>
    </location>
</feature>
<dbReference type="Pfam" id="PF00481">
    <property type="entry name" value="PP2C"/>
    <property type="match status" value="1"/>
</dbReference>
<evidence type="ECO:0000256" key="9">
    <source>
        <dbReference type="RuleBase" id="RU003465"/>
    </source>
</evidence>
<dbReference type="PROSITE" id="PS01032">
    <property type="entry name" value="PPM_1"/>
    <property type="match status" value="1"/>
</dbReference>
<feature type="compositionally biased region" description="Low complexity" evidence="10">
    <location>
        <begin position="167"/>
        <end position="183"/>
    </location>
</feature>
<feature type="compositionally biased region" description="Basic residues" evidence="10">
    <location>
        <begin position="965"/>
        <end position="980"/>
    </location>
</feature>
<dbReference type="Gene3D" id="3.60.40.10">
    <property type="entry name" value="PPM-type phosphatase domain"/>
    <property type="match status" value="1"/>
</dbReference>
<name>A0A669C8G0_ORENI</name>
<feature type="compositionally biased region" description="Acidic residues" evidence="10">
    <location>
        <begin position="283"/>
        <end position="299"/>
    </location>
</feature>
<protein>
    <recommendedName>
        <fullName evidence="3">protein-serine/threonine phosphatase</fullName>
        <ecNumber evidence="3">3.1.3.16</ecNumber>
    </recommendedName>
</protein>
<dbReference type="GO" id="GO:0004722">
    <property type="term" value="F:protein serine/threonine phosphatase activity"/>
    <property type="evidence" value="ECO:0007669"/>
    <property type="project" value="UniProtKB-EC"/>
</dbReference>
<comment type="cofactor">
    <cofactor evidence="1">
        <name>Mn(2+)</name>
        <dbReference type="ChEBI" id="CHEBI:29035"/>
    </cofactor>
</comment>
<dbReference type="InterPro" id="IPR001932">
    <property type="entry name" value="PPM-type_phosphatase-like_dom"/>
</dbReference>
<feature type="compositionally biased region" description="Polar residues" evidence="10">
    <location>
        <begin position="566"/>
        <end position="585"/>
    </location>
</feature>
<dbReference type="InParanoid" id="A0A669C8G0"/>
<feature type="compositionally biased region" description="Polar residues" evidence="10">
    <location>
        <begin position="391"/>
        <end position="400"/>
    </location>
</feature>
<feature type="region of interest" description="Disordered" evidence="10">
    <location>
        <begin position="167"/>
        <end position="1205"/>
    </location>
</feature>
<feature type="compositionally biased region" description="Basic residues" evidence="10">
    <location>
        <begin position="819"/>
        <end position="839"/>
    </location>
</feature>
<dbReference type="FunFam" id="3.60.40.10:FF:000029">
    <property type="entry name" value="Protein phosphatase, Mg2+/Mn2+-dependent, 1G"/>
    <property type="match status" value="1"/>
</dbReference>
<evidence type="ECO:0000256" key="1">
    <source>
        <dbReference type="ARBA" id="ARBA00001936"/>
    </source>
</evidence>
<dbReference type="PROSITE" id="PS51746">
    <property type="entry name" value="PPM_2"/>
    <property type="match status" value="1"/>
</dbReference>
<keyword evidence="8" id="KW-0464">Manganese</keyword>
<feature type="compositionally biased region" description="Basic residues" evidence="10">
    <location>
        <begin position="1179"/>
        <end position="1191"/>
    </location>
</feature>
<keyword evidence="13" id="KW-1185">Reference proteome</keyword>
<keyword evidence="5 9" id="KW-0378">Hydrolase</keyword>
<keyword evidence="6" id="KW-0460">Magnesium</keyword>
<feature type="compositionally biased region" description="Polar residues" evidence="10">
    <location>
        <begin position="432"/>
        <end position="445"/>
    </location>
</feature>
<feature type="compositionally biased region" description="Polar residues" evidence="10">
    <location>
        <begin position="531"/>
        <end position="540"/>
    </location>
</feature>
<dbReference type="GO" id="GO:0046872">
    <property type="term" value="F:metal ion binding"/>
    <property type="evidence" value="ECO:0007669"/>
    <property type="project" value="UniProtKB-KW"/>
</dbReference>
<feature type="compositionally biased region" description="Basic residues" evidence="10">
    <location>
        <begin position="645"/>
        <end position="659"/>
    </location>
</feature>
<keyword evidence="7 9" id="KW-0904">Protein phosphatase</keyword>
<dbReference type="InterPro" id="IPR015655">
    <property type="entry name" value="PP2C"/>
</dbReference>
<organism evidence="12 13">
    <name type="scientific">Oreochromis niloticus</name>
    <name type="common">Nile tilapia</name>
    <name type="synonym">Tilapia nilotica</name>
    <dbReference type="NCBI Taxonomy" id="8128"/>
    <lineage>
        <taxon>Eukaryota</taxon>
        <taxon>Metazoa</taxon>
        <taxon>Chordata</taxon>
        <taxon>Craniata</taxon>
        <taxon>Vertebrata</taxon>
        <taxon>Euteleostomi</taxon>
        <taxon>Actinopterygii</taxon>
        <taxon>Neopterygii</taxon>
        <taxon>Teleostei</taxon>
        <taxon>Neoteleostei</taxon>
        <taxon>Acanthomorphata</taxon>
        <taxon>Ovalentaria</taxon>
        <taxon>Cichlomorphae</taxon>
        <taxon>Cichliformes</taxon>
        <taxon>Cichlidae</taxon>
        <taxon>African cichlids</taxon>
        <taxon>Pseudocrenilabrinae</taxon>
        <taxon>Oreochromini</taxon>
        <taxon>Oreochromis</taxon>
    </lineage>
</organism>
<dbReference type="InterPro" id="IPR036457">
    <property type="entry name" value="PPM-type-like_dom_sf"/>
</dbReference>
<evidence type="ECO:0000256" key="10">
    <source>
        <dbReference type="SAM" id="MobiDB-lite"/>
    </source>
</evidence>
<feature type="compositionally biased region" description="Basic residues" evidence="10">
    <location>
        <begin position="999"/>
        <end position="1019"/>
    </location>
</feature>
<evidence type="ECO:0000256" key="6">
    <source>
        <dbReference type="ARBA" id="ARBA00022842"/>
    </source>
</evidence>
<dbReference type="PANTHER" id="PTHR13832">
    <property type="entry name" value="PROTEIN PHOSPHATASE 2C"/>
    <property type="match status" value="1"/>
</dbReference>
<comment type="similarity">
    <text evidence="2 9">Belongs to the PP2C family.</text>
</comment>
<feature type="compositionally biased region" description="Polar residues" evidence="10">
    <location>
        <begin position="1072"/>
        <end position="1085"/>
    </location>
</feature>
<feature type="compositionally biased region" description="Polar residues" evidence="10">
    <location>
        <begin position="706"/>
        <end position="721"/>
    </location>
</feature>
<proteinExistence type="inferred from homology"/>
<dbReference type="AlphaFoldDB" id="A0A669C8G0"/>
<evidence type="ECO:0000313" key="13">
    <source>
        <dbReference type="Proteomes" id="UP000005207"/>
    </source>
</evidence>
<dbReference type="OMA" id="CEDHSED"/>
<evidence type="ECO:0000313" key="12">
    <source>
        <dbReference type="Ensembl" id="ENSONIP00000043749.1"/>
    </source>
</evidence>
<feature type="compositionally biased region" description="Low complexity" evidence="10">
    <location>
        <begin position="236"/>
        <end position="249"/>
    </location>
</feature>
<feature type="compositionally biased region" description="Basic and acidic residues" evidence="10">
    <location>
        <begin position="250"/>
        <end position="259"/>
    </location>
</feature>
<feature type="compositionally biased region" description="Polar residues" evidence="10">
    <location>
        <begin position="892"/>
        <end position="902"/>
    </location>
</feature>
<evidence type="ECO:0000259" key="11">
    <source>
        <dbReference type="PROSITE" id="PS51746"/>
    </source>
</evidence>
<dbReference type="SMART" id="SM00332">
    <property type="entry name" value="PP2Cc"/>
    <property type="match status" value="1"/>
</dbReference>
<dbReference type="GO" id="GO:0005654">
    <property type="term" value="C:nucleoplasm"/>
    <property type="evidence" value="ECO:0007669"/>
    <property type="project" value="TreeGrafter"/>
</dbReference>
<dbReference type="PANTHER" id="PTHR13832:SF803">
    <property type="entry name" value="PROTEIN PHOSPHATASE 1G"/>
    <property type="match status" value="1"/>
</dbReference>
<feature type="compositionally biased region" description="Basic residues" evidence="10">
    <location>
        <begin position="1145"/>
        <end position="1160"/>
    </location>
</feature>
<evidence type="ECO:0000256" key="7">
    <source>
        <dbReference type="ARBA" id="ARBA00022912"/>
    </source>
</evidence>
<feature type="compositionally biased region" description="Basic residues" evidence="10">
    <location>
        <begin position="359"/>
        <end position="375"/>
    </location>
</feature>
<evidence type="ECO:0000256" key="5">
    <source>
        <dbReference type="ARBA" id="ARBA00022801"/>
    </source>
</evidence>
<feature type="compositionally biased region" description="Basic residues" evidence="10">
    <location>
        <begin position="785"/>
        <end position="800"/>
    </location>
</feature>
<evidence type="ECO:0000256" key="2">
    <source>
        <dbReference type="ARBA" id="ARBA00006702"/>
    </source>
</evidence>
<feature type="domain" description="PPM-type phosphatase" evidence="11">
    <location>
        <begin position="23"/>
        <end position="395"/>
    </location>
</feature>
<feature type="compositionally biased region" description="Polar residues" evidence="10">
    <location>
        <begin position="671"/>
        <end position="680"/>
    </location>
</feature>
<reference evidence="12" key="2">
    <citation type="submission" date="2025-08" db="UniProtKB">
        <authorList>
            <consortium name="Ensembl"/>
        </authorList>
    </citation>
    <scope>IDENTIFICATION</scope>
</reference>
<evidence type="ECO:0000256" key="8">
    <source>
        <dbReference type="ARBA" id="ARBA00023211"/>
    </source>
</evidence>
<feature type="compositionally biased region" description="Basic and acidic residues" evidence="10">
    <location>
        <begin position="184"/>
        <end position="199"/>
    </location>
</feature>
<feature type="compositionally biased region" description="Polar residues" evidence="10">
    <location>
        <begin position="1047"/>
        <end position="1062"/>
    </location>
</feature>
<dbReference type="InterPro" id="IPR000222">
    <property type="entry name" value="PP2C_BS"/>
</dbReference>
<dbReference type="Ensembl" id="ENSONIT00000036192.1">
    <property type="protein sequence ID" value="ENSONIP00000043749.1"/>
    <property type="gene ID" value="ENSONIG00000017054.2"/>
</dbReference>
<dbReference type="Proteomes" id="UP000005207">
    <property type="component" value="Linkage group LG1"/>
</dbReference>
<gene>
    <name evidence="12" type="primary">ppm1g</name>
</gene>